<reference evidence="4" key="1">
    <citation type="submission" date="2020-05" db="EMBL/GenBank/DDBJ databases">
        <title>Novel species in genus Nocardioides.</title>
        <authorList>
            <person name="Zhang G."/>
        </authorList>
    </citation>
    <scope>NUCLEOTIDE SEQUENCE [LARGE SCALE GENOMIC DNA]</scope>
    <source>
        <strain evidence="4">zg-1050</strain>
    </source>
</reference>
<dbReference type="KEGG" id="bwa:HLV38_04740"/>
<dbReference type="AlphaFoldDB" id="A0A6M8J4E7"/>
<keyword evidence="4" id="KW-1185">Reference proteome</keyword>
<protein>
    <submittedName>
        <fullName evidence="3">tRNA threonylcarbamoyladenosine dehydratase</fullName>
    </submittedName>
</protein>
<name>A0A6M8J4E7_9ACTN</name>
<evidence type="ECO:0000313" key="3">
    <source>
        <dbReference type="EMBL" id="QKF07503.1"/>
    </source>
</evidence>
<dbReference type="InterPro" id="IPR035985">
    <property type="entry name" value="Ubiquitin-activating_enz"/>
</dbReference>
<dbReference type="EMBL" id="CP053716">
    <property type="protein sequence ID" value="QKF07503.1"/>
    <property type="molecule type" value="Genomic_DNA"/>
</dbReference>
<accession>A0A6M8J4E7</accession>
<dbReference type="Proteomes" id="UP000503297">
    <property type="component" value="Chromosome"/>
</dbReference>
<dbReference type="SUPFAM" id="SSF69572">
    <property type="entry name" value="Activating enzymes of the ubiquitin-like proteins"/>
    <property type="match status" value="1"/>
</dbReference>
<dbReference type="PANTHER" id="PTHR43267:SF1">
    <property type="entry name" value="TRNA THREONYLCARBAMOYLADENOSINE DEHYDRATASE"/>
    <property type="match status" value="1"/>
</dbReference>
<feature type="domain" description="THIF-type NAD/FAD binding fold" evidence="2">
    <location>
        <begin position="19"/>
        <end position="252"/>
    </location>
</feature>
<organism evidence="3 4">
    <name type="scientific">Berryella wangjianweii</name>
    <dbReference type="NCBI Taxonomy" id="2734634"/>
    <lineage>
        <taxon>Bacteria</taxon>
        <taxon>Bacillati</taxon>
        <taxon>Actinomycetota</taxon>
        <taxon>Coriobacteriia</taxon>
        <taxon>Eggerthellales</taxon>
        <taxon>Eggerthellaceae</taxon>
        <taxon>Berryella</taxon>
    </lineage>
</organism>
<dbReference type="RefSeq" id="WP_173164657.1">
    <property type="nucleotide sequence ID" value="NZ_CP053716.1"/>
</dbReference>
<dbReference type="InterPro" id="IPR045886">
    <property type="entry name" value="ThiF/MoeB/HesA"/>
</dbReference>
<feature type="region of interest" description="Disordered" evidence="1">
    <location>
        <begin position="254"/>
        <end position="279"/>
    </location>
</feature>
<dbReference type="Pfam" id="PF00899">
    <property type="entry name" value="ThiF"/>
    <property type="match status" value="1"/>
</dbReference>
<evidence type="ECO:0000256" key="1">
    <source>
        <dbReference type="SAM" id="MobiDB-lite"/>
    </source>
</evidence>
<dbReference type="GO" id="GO:0061504">
    <property type="term" value="P:cyclic threonylcarbamoyladenosine biosynthetic process"/>
    <property type="evidence" value="ECO:0007669"/>
    <property type="project" value="TreeGrafter"/>
</dbReference>
<gene>
    <name evidence="3" type="ORF">HLV38_04740</name>
</gene>
<sequence>MIPAAGVARSAPERTEKLRVILGDAGVSALADACVMVLGTGGVGSNCVEALARGGVGRFVLVDRDVVSASNLNRQAIAFHSTLGQRKVDVMRRMVLDINPDAHVEVRDDFVRADNVAALLDAYRARVDWVVDAIDTVSTKIALAEYADRTHLPMISSMGGGNKLHPENLGFADIYTTVNCPLCRIMRKECRKRGVSGLKVLYSCEQPARTSVAEGAVRSDRSDLGTMSYIPPIMGQMIAGWVIRQICGLDPSESPTCAHRDARPNPSVGAGSDTPRASR</sequence>
<dbReference type="GO" id="GO:0008641">
    <property type="term" value="F:ubiquitin-like modifier activating enzyme activity"/>
    <property type="evidence" value="ECO:0007669"/>
    <property type="project" value="InterPro"/>
</dbReference>
<evidence type="ECO:0000259" key="2">
    <source>
        <dbReference type="Pfam" id="PF00899"/>
    </source>
</evidence>
<evidence type="ECO:0000313" key="4">
    <source>
        <dbReference type="Proteomes" id="UP000503297"/>
    </source>
</evidence>
<dbReference type="InterPro" id="IPR000594">
    <property type="entry name" value="ThiF_NAD_FAD-bd"/>
</dbReference>
<dbReference type="PANTHER" id="PTHR43267">
    <property type="entry name" value="TRNA THREONYLCARBAMOYLADENOSINE DEHYDRATASE"/>
    <property type="match status" value="1"/>
</dbReference>
<proteinExistence type="predicted"/>
<dbReference type="GO" id="GO:0061503">
    <property type="term" value="F:tRNA threonylcarbamoyladenosine dehydratase"/>
    <property type="evidence" value="ECO:0007669"/>
    <property type="project" value="TreeGrafter"/>
</dbReference>
<dbReference type="Gene3D" id="3.40.50.720">
    <property type="entry name" value="NAD(P)-binding Rossmann-like Domain"/>
    <property type="match status" value="1"/>
</dbReference>
<dbReference type="CDD" id="cd00755">
    <property type="entry name" value="YgdL_like"/>
    <property type="match status" value="1"/>
</dbReference>